<sequence length="55" mass="6057">MLVPFTRLVASVDHWAAFGEWSMIVTMAQLVSAVYDMVPIVGPAPNTAPLTVRWL</sequence>
<evidence type="ECO:0000313" key="1">
    <source>
        <dbReference type="EMBL" id="CAB4817532.1"/>
    </source>
</evidence>
<protein>
    <submittedName>
        <fullName evidence="1">Unannotated protein</fullName>
    </submittedName>
</protein>
<accession>A0A6J6Z797</accession>
<reference evidence="1" key="1">
    <citation type="submission" date="2020-05" db="EMBL/GenBank/DDBJ databases">
        <authorList>
            <person name="Chiriac C."/>
            <person name="Salcher M."/>
            <person name="Ghai R."/>
            <person name="Kavagutti S V."/>
        </authorList>
    </citation>
    <scope>NUCLEOTIDE SEQUENCE</scope>
</reference>
<proteinExistence type="predicted"/>
<dbReference type="EMBL" id="CAFAAV010000076">
    <property type="protein sequence ID" value="CAB4817532.1"/>
    <property type="molecule type" value="Genomic_DNA"/>
</dbReference>
<dbReference type="AlphaFoldDB" id="A0A6J6Z797"/>
<gene>
    <name evidence="1" type="ORF">UFOPK3099_01185</name>
</gene>
<name>A0A6J6Z797_9ZZZZ</name>
<organism evidence="1">
    <name type="scientific">freshwater metagenome</name>
    <dbReference type="NCBI Taxonomy" id="449393"/>
    <lineage>
        <taxon>unclassified sequences</taxon>
        <taxon>metagenomes</taxon>
        <taxon>ecological metagenomes</taxon>
    </lineage>
</organism>